<evidence type="ECO:0000256" key="8">
    <source>
        <dbReference type="RuleBase" id="RU003346"/>
    </source>
</evidence>
<comment type="similarity">
    <text evidence="3">Belongs to the major facilitator superfamily. Sugar transporter (TC 2.A.1.1) family. Glucose transporter subfamily.</text>
</comment>
<keyword evidence="7 9" id="KW-0472">Membrane</keyword>
<keyword evidence="4 8" id="KW-0813">Transport</keyword>
<name>A0ABM4D851_HYDVU</name>
<feature type="transmembrane region" description="Helical" evidence="9">
    <location>
        <begin position="507"/>
        <end position="528"/>
    </location>
</feature>
<sequence length="577" mass="64455">MEEDTMFLLNKDKKDSFDESDVRCLLVSKTSCKKSFKRYNLLILLASFIASLGGILFGYDIGIISGAMLQLRVEFNLSCLQQEMVVSSLLLGGLIGSLTGGFLLDRFGRKIVIIMNAFFYIIGGLTLTFSGSYSILLIGRFIVGFAVALSAVSDCVYISEIAPMKRRGSLVSLNEFGITIGILLAYLTSFLLITKKDGWRYMFGISCLPAALQAFVMFFLPESPRWLLINGQEKKAQIVITKLWPNCNLANELNNLNKSLECEQNYKFMDLFSSKENLCMRMIIGCGVIFFQQLSGQPTIIYYAPSLFQSLGFSSHVSSSLVTVGLGIVKVVFTFVSLCFIDKLGRRKLLLLGAIIMTLSVITLSVVTEPFQNVKIQKSCGNDQVLTIKKTCFNKSINFHQNFSSLVNQSKLDDSKRILIQDYLNCKNTNFVSNYPVAIRYTCLFALMLFVIGYAVGYGPVTWLLLTEIFPTGIKGRAAAVATSLNWGTNIILSMAFLDMIDKLGPFYIFLMYALIGVVSIIFIYHIVPETKFKSLESISFELSKSQGKVRKMKSGDPVTEAFKYFISFKNFKTITS</sequence>
<feature type="domain" description="Major facilitator superfamily (MFS) profile" evidence="10">
    <location>
        <begin position="46"/>
        <end position="532"/>
    </location>
</feature>
<feature type="transmembrane region" description="Helical" evidence="9">
    <location>
        <begin position="135"/>
        <end position="158"/>
    </location>
</feature>
<comment type="subcellular location">
    <subcellularLocation>
        <location evidence="2">Membrane</location>
        <topology evidence="2">Multi-pass membrane protein</topology>
    </subcellularLocation>
</comment>
<feature type="transmembrane region" description="Helical" evidence="9">
    <location>
        <begin position="321"/>
        <end position="342"/>
    </location>
</feature>
<feature type="transmembrane region" description="Helical" evidence="9">
    <location>
        <begin position="111"/>
        <end position="129"/>
    </location>
</feature>
<dbReference type="InterPro" id="IPR020846">
    <property type="entry name" value="MFS_dom"/>
</dbReference>
<dbReference type="PROSITE" id="PS00216">
    <property type="entry name" value="SUGAR_TRANSPORT_1"/>
    <property type="match status" value="2"/>
</dbReference>
<dbReference type="Gene3D" id="1.20.1250.20">
    <property type="entry name" value="MFS general substrate transporter like domains"/>
    <property type="match status" value="2"/>
</dbReference>
<dbReference type="PANTHER" id="PTHR48023">
    <property type="entry name" value="D-XYLOSE-PROTON SYMPORTER-LIKE 2"/>
    <property type="match status" value="1"/>
</dbReference>
<feature type="transmembrane region" description="Helical" evidence="9">
    <location>
        <begin position="39"/>
        <end position="64"/>
    </location>
</feature>
<accession>A0ABM4D851</accession>
<dbReference type="InterPro" id="IPR005829">
    <property type="entry name" value="Sugar_transporter_CS"/>
</dbReference>
<evidence type="ECO:0000259" key="10">
    <source>
        <dbReference type="PROSITE" id="PS50850"/>
    </source>
</evidence>
<feature type="transmembrane region" description="Helical" evidence="9">
    <location>
        <begin position="170"/>
        <end position="193"/>
    </location>
</feature>
<gene>
    <name evidence="12" type="primary">LOC101239554</name>
</gene>
<evidence type="ECO:0000256" key="7">
    <source>
        <dbReference type="ARBA" id="ARBA00023136"/>
    </source>
</evidence>
<dbReference type="InterPro" id="IPR003663">
    <property type="entry name" value="Sugar/inositol_transpt"/>
</dbReference>
<feature type="transmembrane region" description="Helical" evidence="9">
    <location>
        <begin position="199"/>
        <end position="220"/>
    </location>
</feature>
<dbReference type="PRINTS" id="PR00171">
    <property type="entry name" value="SUGRTRNSPORT"/>
</dbReference>
<reference evidence="12" key="1">
    <citation type="submission" date="2025-08" db="UniProtKB">
        <authorList>
            <consortium name="RefSeq"/>
        </authorList>
    </citation>
    <scope>IDENTIFICATION</scope>
</reference>
<evidence type="ECO:0000256" key="1">
    <source>
        <dbReference type="ARBA" id="ARBA00000618"/>
    </source>
</evidence>
<evidence type="ECO:0000256" key="5">
    <source>
        <dbReference type="ARBA" id="ARBA00022692"/>
    </source>
</evidence>
<evidence type="ECO:0000256" key="4">
    <source>
        <dbReference type="ARBA" id="ARBA00022448"/>
    </source>
</evidence>
<dbReference type="PROSITE" id="PS50850">
    <property type="entry name" value="MFS"/>
    <property type="match status" value="1"/>
</dbReference>
<evidence type="ECO:0000256" key="9">
    <source>
        <dbReference type="SAM" id="Phobius"/>
    </source>
</evidence>
<feature type="transmembrane region" description="Helical" evidence="9">
    <location>
        <begin position="84"/>
        <end position="104"/>
    </location>
</feature>
<dbReference type="InterPro" id="IPR050820">
    <property type="entry name" value="MFS_Sugar_Transporter"/>
</dbReference>
<evidence type="ECO:0000313" key="11">
    <source>
        <dbReference type="Proteomes" id="UP001652625"/>
    </source>
</evidence>
<dbReference type="InterPro" id="IPR005828">
    <property type="entry name" value="MFS_sugar_transport-like"/>
</dbReference>
<dbReference type="InterPro" id="IPR036259">
    <property type="entry name" value="MFS_trans_sf"/>
</dbReference>
<keyword evidence="12" id="KW-0762">Sugar transport</keyword>
<dbReference type="PANTHER" id="PTHR48023:SF4">
    <property type="entry name" value="D-XYLOSE-PROTON SYMPORTER-LIKE 2"/>
    <property type="match status" value="1"/>
</dbReference>
<dbReference type="Proteomes" id="UP001652625">
    <property type="component" value="Chromosome 12"/>
</dbReference>
<feature type="transmembrane region" description="Helical" evidence="9">
    <location>
        <begin position="478"/>
        <end position="501"/>
    </location>
</feature>
<comment type="catalytic activity">
    <reaction evidence="1">
        <text>D-glucose(out) = D-glucose(in)</text>
        <dbReference type="Rhea" id="RHEA:60376"/>
        <dbReference type="ChEBI" id="CHEBI:4167"/>
    </reaction>
</comment>
<evidence type="ECO:0000313" key="12">
    <source>
        <dbReference type="RefSeq" id="XP_065670489.1"/>
    </source>
</evidence>
<dbReference type="SUPFAM" id="SSF103473">
    <property type="entry name" value="MFS general substrate transporter"/>
    <property type="match status" value="1"/>
</dbReference>
<keyword evidence="6 9" id="KW-1133">Transmembrane helix</keyword>
<dbReference type="Pfam" id="PF00083">
    <property type="entry name" value="Sugar_tr"/>
    <property type="match status" value="2"/>
</dbReference>
<feature type="transmembrane region" description="Helical" evidence="9">
    <location>
        <begin position="278"/>
        <end position="301"/>
    </location>
</feature>
<evidence type="ECO:0000256" key="2">
    <source>
        <dbReference type="ARBA" id="ARBA00004141"/>
    </source>
</evidence>
<dbReference type="GeneID" id="101239554"/>
<dbReference type="RefSeq" id="XP_065670489.1">
    <property type="nucleotide sequence ID" value="XM_065814417.1"/>
</dbReference>
<evidence type="ECO:0000256" key="6">
    <source>
        <dbReference type="ARBA" id="ARBA00022989"/>
    </source>
</evidence>
<keyword evidence="11" id="KW-1185">Reference proteome</keyword>
<feature type="transmembrane region" description="Helical" evidence="9">
    <location>
        <begin position="438"/>
        <end position="466"/>
    </location>
</feature>
<proteinExistence type="inferred from homology"/>
<evidence type="ECO:0000256" key="3">
    <source>
        <dbReference type="ARBA" id="ARBA00007004"/>
    </source>
</evidence>
<organism evidence="11 12">
    <name type="scientific">Hydra vulgaris</name>
    <name type="common">Hydra</name>
    <name type="synonym">Hydra attenuata</name>
    <dbReference type="NCBI Taxonomy" id="6087"/>
    <lineage>
        <taxon>Eukaryota</taxon>
        <taxon>Metazoa</taxon>
        <taxon>Cnidaria</taxon>
        <taxon>Hydrozoa</taxon>
        <taxon>Hydroidolina</taxon>
        <taxon>Anthoathecata</taxon>
        <taxon>Aplanulata</taxon>
        <taxon>Hydridae</taxon>
        <taxon>Hydra</taxon>
    </lineage>
</organism>
<keyword evidence="5 9" id="KW-0812">Transmembrane</keyword>
<dbReference type="NCBIfam" id="TIGR00879">
    <property type="entry name" value="SP"/>
    <property type="match status" value="1"/>
</dbReference>
<feature type="transmembrane region" description="Helical" evidence="9">
    <location>
        <begin position="349"/>
        <end position="367"/>
    </location>
</feature>
<protein>
    <submittedName>
        <fullName evidence="12">Solute carrier family 2, facilitated glucose transporter member 10 isoform X5</fullName>
    </submittedName>
</protein>